<dbReference type="SUPFAM" id="SSF54506">
    <property type="entry name" value="Diaminopimelate epimerase-like"/>
    <property type="match status" value="1"/>
</dbReference>
<dbReference type="PIRSF" id="PIRSF016184">
    <property type="entry name" value="PhzC_PhzF"/>
    <property type="match status" value="1"/>
</dbReference>
<sequence length="303" mass="32085">MGLTFHTLDVFTQNRYAGNPLAVVLDADALMPEQMQAIAAEFNLSETVFVMAPENPAHSARLKIFTPTHELPFAGHPTVGTAILLAGLKHGETAAHEALLVLEEGVGPVRVGVVIRPGEAAYAEFDLPKMPRELDPPGDREAVARAIGLIGSDIGFDNHRPTNFSAGVPFAMVPVRDGEVLARSTPVAGLWKGAGFASPNHPNAFVYTRQTGNPDHAFRARMFAPEMGIFEDPATGGAVAALAGALEKFESLATGRHILPVEQGVEMGRPSLITLEVEVEAGQLKTARIGGHAVRVTQGNLVA</sequence>
<name>A0A3B0TQS5_9ZZZZ</name>
<dbReference type="PANTHER" id="PTHR13774:SF32">
    <property type="entry name" value="ANTISENSE-ENHANCING SEQUENCE 1"/>
    <property type="match status" value="1"/>
</dbReference>
<evidence type="ECO:0000313" key="1">
    <source>
        <dbReference type="EMBL" id="VAW15737.1"/>
    </source>
</evidence>
<organism evidence="1">
    <name type="scientific">hydrothermal vent metagenome</name>
    <dbReference type="NCBI Taxonomy" id="652676"/>
    <lineage>
        <taxon>unclassified sequences</taxon>
        <taxon>metagenomes</taxon>
        <taxon>ecological metagenomes</taxon>
    </lineage>
</organism>
<proteinExistence type="predicted"/>
<dbReference type="EMBL" id="UOEM01000088">
    <property type="protein sequence ID" value="VAW15737.1"/>
    <property type="molecule type" value="Genomic_DNA"/>
</dbReference>
<dbReference type="PANTHER" id="PTHR13774">
    <property type="entry name" value="PHENAZINE BIOSYNTHESIS PROTEIN"/>
    <property type="match status" value="1"/>
</dbReference>
<dbReference type="GO" id="GO:0005737">
    <property type="term" value="C:cytoplasm"/>
    <property type="evidence" value="ECO:0007669"/>
    <property type="project" value="TreeGrafter"/>
</dbReference>
<dbReference type="InterPro" id="IPR003719">
    <property type="entry name" value="Phenazine_PhzF-like"/>
</dbReference>
<protein>
    <submittedName>
        <fullName evidence="1">Phenazine biosynthesis protein PhzF like</fullName>
    </submittedName>
</protein>
<gene>
    <name evidence="1" type="ORF">MNBD_ALPHA09-548</name>
</gene>
<accession>A0A3B0TQS5</accession>
<dbReference type="NCBIfam" id="TIGR00654">
    <property type="entry name" value="PhzF_family"/>
    <property type="match status" value="1"/>
</dbReference>
<dbReference type="GO" id="GO:0016853">
    <property type="term" value="F:isomerase activity"/>
    <property type="evidence" value="ECO:0007669"/>
    <property type="project" value="TreeGrafter"/>
</dbReference>
<dbReference type="AlphaFoldDB" id="A0A3B0TQS5"/>
<dbReference type="Gene3D" id="3.10.310.10">
    <property type="entry name" value="Diaminopimelate Epimerase, Chain A, domain 1"/>
    <property type="match status" value="2"/>
</dbReference>
<dbReference type="Pfam" id="PF02567">
    <property type="entry name" value="PhzC-PhzF"/>
    <property type="match status" value="1"/>
</dbReference>
<reference evidence="1" key="1">
    <citation type="submission" date="2018-06" db="EMBL/GenBank/DDBJ databases">
        <authorList>
            <person name="Zhirakovskaya E."/>
        </authorList>
    </citation>
    <scope>NUCLEOTIDE SEQUENCE</scope>
</reference>